<organism evidence="1">
    <name type="scientific">Trichodesmium erythraeum (strain IMS101)</name>
    <dbReference type="NCBI Taxonomy" id="203124"/>
    <lineage>
        <taxon>Bacteria</taxon>
        <taxon>Bacillati</taxon>
        <taxon>Cyanobacteriota</taxon>
        <taxon>Cyanophyceae</taxon>
        <taxon>Oscillatoriophycideae</taxon>
        <taxon>Oscillatoriales</taxon>
        <taxon>Microcoleaceae</taxon>
        <taxon>Trichodesmium</taxon>
    </lineage>
</organism>
<sequence length="193" mass="22583">MKLKTKLYTDAVKEALLSLSDIEFYNTIHYWLERISKNYWETELLDEMQLALGYTLESGETLQSYKNWDELMCAEPDCKNVYLIAPSPLKLRRYLYQMDSHSFYENIIYLAGVAYTDGQIGEPPNAFCDGYEFMENLVANLRKNQPNQEINYPPQTIPIMNQIQSNEKLFQVSEYWRSYSGGKVTDFVLLTSN</sequence>
<name>Q113X5_TRIEI</name>
<dbReference type="RefSeq" id="WP_011611572.1">
    <property type="nucleotide sequence ID" value="NC_008312.1"/>
</dbReference>
<reference evidence="1" key="1">
    <citation type="submission" date="2006-06" db="EMBL/GenBank/DDBJ databases">
        <title>Complete sequence of Trichodesmium erythraeum IMS101.</title>
        <authorList>
            <consortium name="US DOE Joint Genome Institute"/>
            <person name="Copeland A."/>
            <person name="Lucas S."/>
            <person name="Lapidus A."/>
            <person name="Barry K."/>
            <person name="Detter J.C."/>
            <person name="Glavina del Rio T."/>
            <person name="Hammon N."/>
            <person name="Israni S."/>
            <person name="Dalin E."/>
            <person name="Tice H."/>
            <person name="Pitluck S."/>
            <person name="Kiss H."/>
            <person name="Munk A.C."/>
            <person name="Brettin T."/>
            <person name="Bruce D."/>
            <person name="Han C."/>
            <person name="Tapia R."/>
            <person name="Gilna P."/>
            <person name="Schmutz J."/>
            <person name="Larimer F."/>
            <person name="Land M."/>
            <person name="Hauser L."/>
            <person name="Kyrpides N."/>
            <person name="Kim E."/>
            <person name="Richardson P."/>
        </authorList>
    </citation>
    <scope>NUCLEOTIDE SEQUENCE [LARGE SCALE GENOMIC DNA]</scope>
    <source>
        <strain evidence="1">IMS101</strain>
    </source>
</reference>
<protein>
    <submittedName>
        <fullName evidence="1">Uncharacterized protein</fullName>
    </submittedName>
</protein>
<accession>Q113X5</accession>
<gene>
    <name evidence="1" type="ordered locus">Tery_1945</name>
</gene>
<dbReference type="HOGENOM" id="CLU_1408194_0_0_3"/>
<dbReference type="KEGG" id="ter:Tery_1945"/>
<proteinExistence type="predicted"/>
<dbReference type="OrthoDB" id="453059at2"/>
<evidence type="ECO:0000313" key="1">
    <source>
        <dbReference type="EMBL" id="ABG51199.1"/>
    </source>
</evidence>
<dbReference type="EMBL" id="CP000393">
    <property type="protein sequence ID" value="ABG51199.1"/>
    <property type="molecule type" value="Genomic_DNA"/>
</dbReference>
<dbReference type="AlphaFoldDB" id="Q113X5"/>